<dbReference type="EMBL" id="CATOUU010000444">
    <property type="protein sequence ID" value="CAI9929919.1"/>
    <property type="molecule type" value="Genomic_DNA"/>
</dbReference>
<dbReference type="EMBL" id="CAXDID020000074">
    <property type="protein sequence ID" value="CAL6015614.1"/>
    <property type="molecule type" value="Genomic_DNA"/>
</dbReference>
<dbReference type="AlphaFoldDB" id="A0AA86TV74"/>
<reference evidence="3" key="1">
    <citation type="submission" date="2023-06" db="EMBL/GenBank/DDBJ databases">
        <authorList>
            <person name="Kurt Z."/>
        </authorList>
    </citation>
    <scope>NUCLEOTIDE SEQUENCE</scope>
</reference>
<dbReference type="EMBL" id="CATOUU010000427">
    <property type="protein sequence ID" value="CAI9929213.1"/>
    <property type="molecule type" value="Genomic_DNA"/>
</dbReference>
<dbReference type="EMBL" id="CAXDID020000975">
    <property type="protein sequence ID" value="CAL6116227.1"/>
    <property type="molecule type" value="Genomic_DNA"/>
</dbReference>
<keyword evidence="7" id="KW-1185">Reference proteome</keyword>
<gene>
    <name evidence="1" type="ORF">HINF_LOCUS16858</name>
    <name evidence="2" type="ORF">HINF_LOCUS17559</name>
    <name evidence="3" type="ORF">HINF_LOCUS17564</name>
    <name evidence="4" type="ORF">HINF_LOCUS25002</name>
    <name evidence="5" type="ORF">HINF_LOCUS25007</name>
    <name evidence="6" type="ORF">HINF_LOCUS78969</name>
</gene>
<proteinExistence type="predicted"/>
<comment type="caution">
    <text evidence="3">The sequence shown here is derived from an EMBL/GenBank/DDBJ whole genome shotgun (WGS) entry which is preliminary data.</text>
</comment>
<evidence type="ECO:0000313" key="6">
    <source>
        <dbReference type="EMBL" id="CAL6116227.1"/>
    </source>
</evidence>
<evidence type="ECO:0000313" key="4">
    <source>
        <dbReference type="EMBL" id="CAL6015614.1"/>
    </source>
</evidence>
<evidence type="ECO:0000313" key="3">
    <source>
        <dbReference type="EMBL" id="CAI9929919.1"/>
    </source>
</evidence>
<evidence type="ECO:0000313" key="2">
    <source>
        <dbReference type="EMBL" id="CAI9929914.1"/>
    </source>
</evidence>
<organism evidence="3">
    <name type="scientific">Hexamita inflata</name>
    <dbReference type="NCBI Taxonomy" id="28002"/>
    <lineage>
        <taxon>Eukaryota</taxon>
        <taxon>Metamonada</taxon>
        <taxon>Diplomonadida</taxon>
        <taxon>Hexamitidae</taxon>
        <taxon>Hexamitinae</taxon>
        <taxon>Hexamita</taxon>
    </lineage>
</organism>
<protein>
    <submittedName>
        <fullName evidence="3">Uncharacterized protein</fullName>
    </submittedName>
</protein>
<sequence>MNLQLFTDALRKYLLSKNVQVDKDAALIQQHLDYMDNNSKRGIWQHVGKILKVNRSAAHNYYHNTWTTQFFDSLKSYRKEIKQMVFDNRNMSNQDLVQKFASMFPEKKFSKHSLQQVVYIQKQRLGFTQNSDNVSFIGSEEAYINNGFSIDISECVRFLDAVSM</sequence>
<evidence type="ECO:0000313" key="1">
    <source>
        <dbReference type="EMBL" id="CAI9929213.1"/>
    </source>
</evidence>
<name>A0AA86TV74_9EUKA</name>
<accession>A0AA86TV74</accession>
<evidence type="ECO:0000313" key="7">
    <source>
        <dbReference type="Proteomes" id="UP001642409"/>
    </source>
</evidence>
<dbReference type="EMBL" id="CAXDID020000074">
    <property type="protein sequence ID" value="CAL6015619.1"/>
    <property type="molecule type" value="Genomic_DNA"/>
</dbReference>
<dbReference type="EMBL" id="CATOUU010000444">
    <property type="protein sequence ID" value="CAI9929914.1"/>
    <property type="molecule type" value="Genomic_DNA"/>
</dbReference>
<evidence type="ECO:0000313" key="5">
    <source>
        <dbReference type="EMBL" id="CAL6015619.1"/>
    </source>
</evidence>
<reference evidence="4 7" key="2">
    <citation type="submission" date="2024-07" db="EMBL/GenBank/DDBJ databases">
        <authorList>
            <person name="Akdeniz Z."/>
        </authorList>
    </citation>
    <scope>NUCLEOTIDE SEQUENCE [LARGE SCALE GENOMIC DNA]</scope>
</reference>
<dbReference type="Proteomes" id="UP001642409">
    <property type="component" value="Unassembled WGS sequence"/>
</dbReference>